<dbReference type="AlphaFoldDB" id="A0A1E5QQ88"/>
<keyword evidence="1" id="KW-1133">Transmembrane helix</keyword>
<gene>
    <name evidence="2" type="ORF">BH720_02240</name>
</gene>
<organism evidence="2">
    <name type="scientific">Desertifilum tharense IPPAS B-1220</name>
    <dbReference type="NCBI Taxonomy" id="1781255"/>
    <lineage>
        <taxon>Bacteria</taxon>
        <taxon>Bacillati</taxon>
        <taxon>Cyanobacteriota</taxon>
        <taxon>Cyanophyceae</taxon>
        <taxon>Desertifilales</taxon>
        <taxon>Desertifilaceae</taxon>
        <taxon>Desertifilum</taxon>
    </lineage>
</organism>
<protein>
    <submittedName>
        <fullName evidence="2">Uncharacterized protein</fullName>
    </submittedName>
</protein>
<feature type="transmembrane region" description="Helical" evidence="1">
    <location>
        <begin position="31"/>
        <end position="49"/>
    </location>
</feature>
<proteinExistence type="predicted"/>
<accession>A0A1E5QQ88</accession>
<evidence type="ECO:0000313" key="2">
    <source>
        <dbReference type="EMBL" id="OEJ76818.1"/>
    </source>
</evidence>
<sequence length="59" mass="6856">MHRIFLALGLQLRLMRPILRPPAIEFKPCTQLGFIVYILGVFAGFARYCRLSYQISLSR</sequence>
<reference evidence="2" key="1">
    <citation type="submission" date="2016-09" db="EMBL/GenBank/DDBJ databases">
        <title>Draft genome of thermotolerant cyanobacterium Desertifilum sp. strain IPPAS B-1220.</title>
        <authorList>
            <person name="Sinetova M.A."/>
            <person name="Bolakhan K."/>
            <person name="Zayadan B.K."/>
            <person name="Mironov K.S."/>
            <person name="Ustinova V."/>
            <person name="Kupriyanova E.V."/>
            <person name="Sidorov R.A."/>
            <person name="Skrypnik A.N."/>
            <person name="Gogoleva N.E."/>
            <person name="Gogolev Y.V."/>
            <person name="Los D.A."/>
        </authorList>
    </citation>
    <scope>NUCLEOTIDE SEQUENCE [LARGE SCALE GENOMIC DNA]</scope>
    <source>
        <strain evidence="2">IPPAS B-1220</strain>
    </source>
</reference>
<name>A0A1E5QQ88_9CYAN</name>
<keyword evidence="1" id="KW-0812">Transmembrane</keyword>
<dbReference type="EMBL" id="MJGC01000025">
    <property type="protein sequence ID" value="OEJ76818.1"/>
    <property type="molecule type" value="Genomic_DNA"/>
</dbReference>
<evidence type="ECO:0000256" key="1">
    <source>
        <dbReference type="SAM" id="Phobius"/>
    </source>
</evidence>
<comment type="caution">
    <text evidence="2">The sequence shown here is derived from an EMBL/GenBank/DDBJ whole genome shotgun (WGS) entry which is preliminary data.</text>
</comment>
<dbReference type="STRING" id="1781255.BH720_02240"/>
<keyword evidence="1" id="KW-0472">Membrane</keyword>